<keyword evidence="7 8" id="KW-0132">Cell division</keyword>
<feature type="binding site" evidence="7">
    <location>
        <begin position="121"/>
        <end position="127"/>
    </location>
    <ligand>
        <name>ATP</name>
        <dbReference type="ChEBI" id="CHEBI:30616"/>
    </ligand>
</feature>
<keyword evidence="4 7" id="KW-0436">Ligase</keyword>
<dbReference type="HAMAP" id="MF_00639">
    <property type="entry name" value="MurD"/>
    <property type="match status" value="1"/>
</dbReference>
<comment type="pathway">
    <text evidence="2 7 8">Cell wall biogenesis; peptidoglycan biosynthesis.</text>
</comment>
<keyword evidence="7 8" id="KW-0573">Peptidoglycan synthesis</keyword>
<dbReference type="SUPFAM" id="SSF53623">
    <property type="entry name" value="MurD-like peptide ligases, catalytic domain"/>
    <property type="match status" value="1"/>
</dbReference>
<dbReference type="EMBL" id="FOGS01000002">
    <property type="protein sequence ID" value="SER64618.1"/>
    <property type="molecule type" value="Genomic_DNA"/>
</dbReference>
<dbReference type="GO" id="GO:0051301">
    <property type="term" value="P:cell division"/>
    <property type="evidence" value="ECO:0007669"/>
    <property type="project" value="UniProtKB-KW"/>
</dbReference>
<proteinExistence type="inferred from homology"/>
<keyword evidence="12" id="KW-1185">Reference proteome</keyword>
<dbReference type="GO" id="GO:0008360">
    <property type="term" value="P:regulation of cell shape"/>
    <property type="evidence" value="ECO:0007669"/>
    <property type="project" value="UniProtKB-KW"/>
</dbReference>
<dbReference type="GO" id="GO:0008764">
    <property type="term" value="F:UDP-N-acetylmuramoylalanine-D-glutamate ligase activity"/>
    <property type="evidence" value="ECO:0007669"/>
    <property type="project" value="UniProtKB-UniRule"/>
</dbReference>
<dbReference type="RefSeq" id="WP_092825292.1">
    <property type="nucleotide sequence ID" value="NZ_FOGS01000002.1"/>
</dbReference>
<evidence type="ECO:0000256" key="1">
    <source>
        <dbReference type="ARBA" id="ARBA00004496"/>
    </source>
</evidence>
<dbReference type="InterPro" id="IPR013221">
    <property type="entry name" value="Mur_ligase_cen"/>
</dbReference>
<dbReference type="NCBIfam" id="TIGR01087">
    <property type="entry name" value="murD"/>
    <property type="match status" value="1"/>
</dbReference>
<evidence type="ECO:0000259" key="10">
    <source>
        <dbReference type="Pfam" id="PF08245"/>
    </source>
</evidence>
<dbReference type="Gene3D" id="3.40.1190.10">
    <property type="entry name" value="Mur-like, catalytic domain"/>
    <property type="match status" value="1"/>
</dbReference>
<dbReference type="PANTHER" id="PTHR43692">
    <property type="entry name" value="UDP-N-ACETYLMURAMOYLALANINE--D-GLUTAMATE LIGASE"/>
    <property type="match status" value="1"/>
</dbReference>
<dbReference type="GO" id="GO:0071555">
    <property type="term" value="P:cell wall organization"/>
    <property type="evidence" value="ECO:0007669"/>
    <property type="project" value="UniProtKB-KW"/>
</dbReference>
<keyword evidence="7 8" id="KW-0131">Cell cycle</keyword>
<evidence type="ECO:0000259" key="9">
    <source>
        <dbReference type="Pfam" id="PF02875"/>
    </source>
</evidence>
<dbReference type="SUPFAM" id="SSF51984">
    <property type="entry name" value="MurCD N-terminal domain"/>
    <property type="match status" value="1"/>
</dbReference>
<comment type="catalytic activity">
    <reaction evidence="7 8">
        <text>UDP-N-acetyl-alpha-D-muramoyl-L-alanine + D-glutamate + ATP = UDP-N-acetyl-alpha-D-muramoyl-L-alanyl-D-glutamate + ADP + phosphate + H(+)</text>
        <dbReference type="Rhea" id="RHEA:16429"/>
        <dbReference type="ChEBI" id="CHEBI:15378"/>
        <dbReference type="ChEBI" id="CHEBI:29986"/>
        <dbReference type="ChEBI" id="CHEBI:30616"/>
        <dbReference type="ChEBI" id="CHEBI:43474"/>
        <dbReference type="ChEBI" id="CHEBI:83898"/>
        <dbReference type="ChEBI" id="CHEBI:83900"/>
        <dbReference type="ChEBI" id="CHEBI:456216"/>
        <dbReference type="EC" id="6.3.2.9"/>
    </reaction>
</comment>
<dbReference type="SUPFAM" id="SSF53244">
    <property type="entry name" value="MurD-like peptide ligases, peptide-binding domain"/>
    <property type="match status" value="1"/>
</dbReference>
<keyword evidence="5 7" id="KW-0547">Nucleotide-binding</keyword>
<keyword evidence="7 8" id="KW-0133">Cell shape</keyword>
<evidence type="ECO:0000313" key="12">
    <source>
        <dbReference type="Proteomes" id="UP000198505"/>
    </source>
</evidence>
<dbReference type="EC" id="6.3.2.9" evidence="7 8"/>
<keyword evidence="6 7" id="KW-0067">ATP-binding</keyword>
<gene>
    <name evidence="7" type="primary">murD</name>
    <name evidence="11" type="ORF">SAMN04487958_102113</name>
</gene>
<dbReference type="PANTHER" id="PTHR43692:SF1">
    <property type="entry name" value="UDP-N-ACETYLMURAMOYLALANINE--D-GLUTAMATE LIGASE"/>
    <property type="match status" value="1"/>
</dbReference>
<evidence type="ECO:0000256" key="2">
    <source>
        <dbReference type="ARBA" id="ARBA00004752"/>
    </source>
</evidence>
<dbReference type="InterPro" id="IPR004101">
    <property type="entry name" value="Mur_ligase_C"/>
</dbReference>
<evidence type="ECO:0000256" key="7">
    <source>
        <dbReference type="HAMAP-Rule" id="MF_00639"/>
    </source>
</evidence>
<comment type="subcellular location">
    <subcellularLocation>
        <location evidence="1 7 8">Cytoplasm</location>
    </subcellularLocation>
</comment>
<evidence type="ECO:0000256" key="3">
    <source>
        <dbReference type="ARBA" id="ARBA00022490"/>
    </source>
</evidence>
<dbReference type="InterPro" id="IPR036615">
    <property type="entry name" value="Mur_ligase_C_dom_sf"/>
</dbReference>
<evidence type="ECO:0000256" key="4">
    <source>
        <dbReference type="ARBA" id="ARBA00022598"/>
    </source>
</evidence>
<feature type="domain" description="Mur ligase central" evidence="10">
    <location>
        <begin position="119"/>
        <end position="291"/>
    </location>
</feature>
<dbReference type="Pfam" id="PF08245">
    <property type="entry name" value="Mur_ligase_M"/>
    <property type="match status" value="1"/>
</dbReference>
<organism evidence="11 12">
    <name type="scientific">Vreelandella subterranea</name>
    <dbReference type="NCBI Taxonomy" id="416874"/>
    <lineage>
        <taxon>Bacteria</taxon>
        <taxon>Pseudomonadati</taxon>
        <taxon>Pseudomonadota</taxon>
        <taxon>Gammaproteobacteria</taxon>
        <taxon>Oceanospirillales</taxon>
        <taxon>Halomonadaceae</taxon>
        <taxon>Vreelandella</taxon>
    </lineage>
</organism>
<protein>
    <recommendedName>
        <fullName evidence="7 8">UDP-N-acetylmuramoylalanine--D-glutamate ligase</fullName>
        <ecNumber evidence="7 8">6.3.2.9</ecNumber>
    </recommendedName>
    <alternativeName>
        <fullName evidence="7">D-glutamic acid-adding enzyme</fullName>
    </alternativeName>
    <alternativeName>
        <fullName evidence="7">UDP-N-acetylmuramoyl-L-alanyl-D-glutamate synthetase</fullName>
    </alternativeName>
</protein>
<name>A0A1H9QVY8_9GAMM</name>
<keyword evidence="7 8" id="KW-0961">Cell wall biogenesis/degradation</keyword>
<evidence type="ECO:0000256" key="8">
    <source>
        <dbReference type="RuleBase" id="RU003664"/>
    </source>
</evidence>
<feature type="domain" description="Mur ligase C-terminal" evidence="9">
    <location>
        <begin position="314"/>
        <end position="430"/>
    </location>
</feature>
<evidence type="ECO:0000313" key="11">
    <source>
        <dbReference type="EMBL" id="SER64618.1"/>
    </source>
</evidence>
<evidence type="ECO:0000256" key="5">
    <source>
        <dbReference type="ARBA" id="ARBA00022741"/>
    </source>
</evidence>
<dbReference type="GO" id="GO:0005524">
    <property type="term" value="F:ATP binding"/>
    <property type="evidence" value="ECO:0007669"/>
    <property type="project" value="UniProtKB-UniRule"/>
</dbReference>
<dbReference type="Proteomes" id="UP000198505">
    <property type="component" value="Unassembled WGS sequence"/>
</dbReference>
<dbReference type="InterPro" id="IPR005762">
    <property type="entry name" value="MurD"/>
</dbReference>
<dbReference type="STRING" id="416874.SAMN04487958_102113"/>
<keyword evidence="3 7" id="KW-0963">Cytoplasm</keyword>
<evidence type="ECO:0000256" key="6">
    <source>
        <dbReference type="ARBA" id="ARBA00022840"/>
    </source>
</evidence>
<dbReference type="Gene3D" id="3.40.50.720">
    <property type="entry name" value="NAD(P)-binding Rossmann-like Domain"/>
    <property type="match status" value="1"/>
</dbReference>
<dbReference type="AlphaFoldDB" id="A0A1H9QVY8"/>
<dbReference type="Pfam" id="PF02875">
    <property type="entry name" value="Mur_ligase_C"/>
    <property type="match status" value="1"/>
</dbReference>
<dbReference type="InterPro" id="IPR036565">
    <property type="entry name" value="Mur-like_cat_sf"/>
</dbReference>
<dbReference type="GO" id="GO:0005737">
    <property type="term" value="C:cytoplasm"/>
    <property type="evidence" value="ECO:0007669"/>
    <property type="project" value="UniProtKB-SubCell"/>
</dbReference>
<reference evidence="12" key="1">
    <citation type="submission" date="2016-10" db="EMBL/GenBank/DDBJ databases">
        <authorList>
            <person name="Varghese N."/>
            <person name="Submissions S."/>
        </authorList>
    </citation>
    <scope>NUCLEOTIDE SEQUENCE [LARGE SCALE GENOMIC DNA]</scope>
    <source>
        <strain evidence="12">CGMCC 1.6495</strain>
    </source>
</reference>
<comment type="similarity">
    <text evidence="7">Belongs to the MurCDEF family.</text>
</comment>
<dbReference type="Pfam" id="PF21799">
    <property type="entry name" value="MurD-like_N"/>
    <property type="match status" value="1"/>
</dbReference>
<dbReference type="Gene3D" id="3.90.190.20">
    <property type="entry name" value="Mur ligase, C-terminal domain"/>
    <property type="match status" value="1"/>
</dbReference>
<dbReference type="UniPathway" id="UPA00219"/>
<comment type="function">
    <text evidence="7 8">Cell wall formation. Catalyzes the addition of glutamate to the nucleotide precursor UDP-N-acetylmuramoyl-L-alanine (UMA).</text>
</comment>
<sequence>MVHVPPGITLVVGLGLSGRAICRHLARQGVPFMVADTRDEPPEMAAFFNAHPDVSVHCGPLEALDIEAVEEVVVSPGVDPHHPTLAPLAAQMNPRTGDPRLVGEMALFVRAASAPIAAITGSNAKSSVTTLLGQMAQASGVKAAVGGNLGTPALDLLEQQPDAELFILELSSFQLETTPRLGAAVAAFLNLSEDHLDRHGDMQGYRRAKQAIFRGAQHAVVNAEEPMTFPDEPVAELTRFGSQPPSGRDLGLALEQGRLTLMKGKASWLAADQLAMVGQHHYLNGLAALAMGDALEFDRAAMCEALKAFKGLPHRSELIAELDGVKWVNDSKGTNVGATLAAIEGIGADLNGRLILLAGGVGKGADFSPLTVPLSANARCVILFGQDASRLDEALSGHVETRLVADLAHAMQEAYALAKPGDCVLLSPACASLDQFVNYQARGDAFRHWVQQKAQFASEASS</sequence>
<accession>A0A1H9QVY8</accession>
<dbReference type="GO" id="GO:0009252">
    <property type="term" value="P:peptidoglycan biosynthetic process"/>
    <property type="evidence" value="ECO:0007669"/>
    <property type="project" value="UniProtKB-UniRule"/>
</dbReference>